<evidence type="ECO:0000256" key="6">
    <source>
        <dbReference type="ARBA" id="ARBA00022917"/>
    </source>
</evidence>
<dbReference type="PRINTS" id="PR01046">
    <property type="entry name" value="TRNASYNTHPRO"/>
</dbReference>
<dbReference type="GO" id="GO:0005524">
    <property type="term" value="F:ATP binding"/>
    <property type="evidence" value="ECO:0007669"/>
    <property type="project" value="UniProtKB-KW"/>
</dbReference>
<dbReference type="CDD" id="cd00861">
    <property type="entry name" value="ProRS_anticodon_short"/>
    <property type="match status" value="1"/>
</dbReference>
<comment type="caution">
    <text evidence="11">The sequence shown here is derived from an EMBL/GenBank/DDBJ whole genome shotgun (WGS) entry which is preliminary data.</text>
</comment>
<dbReference type="GO" id="GO:0006433">
    <property type="term" value="P:prolyl-tRNA aminoacylation"/>
    <property type="evidence" value="ECO:0007669"/>
    <property type="project" value="InterPro"/>
</dbReference>
<dbReference type="InterPro" id="IPR036621">
    <property type="entry name" value="Anticodon-bd_dom_sf"/>
</dbReference>
<dbReference type="PROSITE" id="PS50862">
    <property type="entry name" value="AA_TRNA_LIGASE_II"/>
    <property type="match status" value="1"/>
</dbReference>
<reference evidence="11 12" key="1">
    <citation type="journal article" date="2016" name="Nat. Commun.">
        <title>Thousands of microbial genomes shed light on interconnected biogeochemical processes in an aquifer system.</title>
        <authorList>
            <person name="Anantharaman K."/>
            <person name="Brown C.T."/>
            <person name="Hug L.A."/>
            <person name="Sharon I."/>
            <person name="Castelle C.J."/>
            <person name="Probst A.J."/>
            <person name="Thomas B.C."/>
            <person name="Singh A."/>
            <person name="Wilkins M.J."/>
            <person name="Karaoz U."/>
            <person name="Brodie E.L."/>
            <person name="Williams K.H."/>
            <person name="Hubbard S.S."/>
            <person name="Banfield J.F."/>
        </authorList>
    </citation>
    <scope>NUCLEOTIDE SEQUENCE [LARGE SCALE GENOMIC DNA]</scope>
</reference>
<evidence type="ECO:0000259" key="10">
    <source>
        <dbReference type="PROSITE" id="PS50862"/>
    </source>
</evidence>
<dbReference type="EC" id="6.1.1.15" evidence="1"/>
<dbReference type="InterPro" id="IPR006195">
    <property type="entry name" value="aa-tRNA-synth_II"/>
</dbReference>
<dbReference type="Gene3D" id="3.30.930.10">
    <property type="entry name" value="Bira Bifunctional Protein, Domain 2"/>
    <property type="match status" value="1"/>
</dbReference>
<keyword evidence="5" id="KW-0067">ATP-binding</keyword>
<proteinExistence type="predicted"/>
<name>A0A1G1VLF4_9BACT</name>
<dbReference type="PANTHER" id="PTHR42753:SF2">
    <property type="entry name" value="PROLINE--TRNA LIGASE"/>
    <property type="match status" value="1"/>
</dbReference>
<dbReference type="SUPFAM" id="SSF52954">
    <property type="entry name" value="Class II aaRS ABD-related"/>
    <property type="match status" value="1"/>
</dbReference>
<evidence type="ECO:0000256" key="8">
    <source>
        <dbReference type="ARBA" id="ARBA00029731"/>
    </source>
</evidence>
<protein>
    <recommendedName>
        <fullName evidence="2">Proline--tRNA ligase</fullName>
        <ecNumber evidence="1">6.1.1.15</ecNumber>
    </recommendedName>
    <alternativeName>
        <fullName evidence="8">Prolyl-tRNA synthetase</fullName>
    </alternativeName>
</protein>
<evidence type="ECO:0000313" key="12">
    <source>
        <dbReference type="Proteomes" id="UP000179069"/>
    </source>
</evidence>
<evidence type="ECO:0000256" key="9">
    <source>
        <dbReference type="ARBA" id="ARBA00047671"/>
    </source>
</evidence>
<organism evidence="11 12">
    <name type="scientific">Candidatus Chisholmbacteria bacterium RIFCSPHIGHO2_01_FULL_49_18</name>
    <dbReference type="NCBI Taxonomy" id="1797590"/>
    <lineage>
        <taxon>Bacteria</taxon>
        <taxon>Candidatus Chisholmiibacteriota</taxon>
    </lineage>
</organism>
<dbReference type="EMBL" id="MHCI01000018">
    <property type="protein sequence ID" value="OGY16240.1"/>
    <property type="molecule type" value="Genomic_DNA"/>
</dbReference>
<sequence>MLQSTLFPKTKKEAPKDAQSINHRLLVRGGLIDQLMAGSWTLLPLGWRVVSKINQIIREEMNAIGAQELLMPLLHPKAIWNETGRWDVAHEIMYKLKDVREREFVLSFTHEEIVMDLLRKHISSYQDLPIAVYHFSTKFRNELRARSGILRGREFLMKDLYSAHTDEKDLQHYYEMVKEAYGKIFTRLGFTTKIIEAAGGVFTQQHTHEFQVITPGGEDTIYYCDRCTWGQNKEIYSGKAGDRCPQCKTGSVISAKAIEVGNIFPLGTRYAEKMGVNFTDSRGIKHPVWFGSYGIGPTRVLGALVEVSHDDRGIIWYPQVAPFEVHLVELKTKDAGLKTEEIYGRLQDDGIDVLLDDRDVSAGEKFADADLIGIPVRLVVSQKTGDRVEWKRRDSEKAELLSYADVIDRLKKLT</sequence>
<dbReference type="GO" id="GO:0005829">
    <property type="term" value="C:cytosol"/>
    <property type="evidence" value="ECO:0007669"/>
    <property type="project" value="TreeGrafter"/>
</dbReference>
<evidence type="ECO:0000256" key="5">
    <source>
        <dbReference type="ARBA" id="ARBA00022840"/>
    </source>
</evidence>
<dbReference type="Gene3D" id="3.40.50.800">
    <property type="entry name" value="Anticodon-binding domain"/>
    <property type="match status" value="1"/>
</dbReference>
<evidence type="ECO:0000256" key="4">
    <source>
        <dbReference type="ARBA" id="ARBA00022741"/>
    </source>
</evidence>
<dbReference type="InterPro" id="IPR044140">
    <property type="entry name" value="ProRS_anticodon_short"/>
</dbReference>
<keyword evidence="4" id="KW-0547">Nucleotide-binding</keyword>
<dbReference type="InterPro" id="IPR002314">
    <property type="entry name" value="aa-tRNA-synt_IIb"/>
</dbReference>
<evidence type="ECO:0000256" key="2">
    <source>
        <dbReference type="ARBA" id="ARBA00019110"/>
    </source>
</evidence>
<keyword evidence="3" id="KW-0436">Ligase</keyword>
<dbReference type="GO" id="GO:0004827">
    <property type="term" value="F:proline-tRNA ligase activity"/>
    <property type="evidence" value="ECO:0007669"/>
    <property type="project" value="UniProtKB-EC"/>
</dbReference>
<dbReference type="InterPro" id="IPR004154">
    <property type="entry name" value="Anticodon-bd"/>
</dbReference>
<dbReference type="InterPro" id="IPR050062">
    <property type="entry name" value="Pro-tRNA_synthetase"/>
</dbReference>
<keyword evidence="6" id="KW-0648">Protein biosynthesis</keyword>
<dbReference type="InterPro" id="IPR002316">
    <property type="entry name" value="Pro-tRNA-ligase_IIa"/>
</dbReference>
<dbReference type="SUPFAM" id="SSF55681">
    <property type="entry name" value="Class II aaRS and biotin synthetases"/>
    <property type="match status" value="1"/>
</dbReference>
<evidence type="ECO:0000256" key="3">
    <source>
        <dbReference type="ARBA" id="ARBA00022598"/>
    </source>
</evidence>
<gene>
    <name evidence="11" type="ORF">A2785_01460</name>
</gene>
<dbReference type="InterPro" id="IPR045864">
    <property type="entry name" value="aa-tRNA-synth_II/BPL/LPL"/>
</dbReference>
<dbReference type="AlphaFoldDB" id="A0A1G1VLF4"/>
<dbReference type="Pfam" id="PF03129">
    <property type="entry name" value="HGTP_anticodon"/>
    <property type="match status" value="1"/>
</dbReference>
<evidence type="ECO:0000313" key="11">
    <source>
        <dbReference type="EMBL" id="OGY16240.1"/>
    </source>
</evidence>
<keyword evidence="7" id="KW-0030">Aminoacyl-tRNA synthetase</keyword>
<feature type="domain" description="Aminoacyl-transfer RNA synthetases class-II family profile" evidence="10">
    <location>
        <begin position="38"/>
        <end position="322"/>
    </location>
</feature>
<evidence type="ECO:0000256" key="7">
    <source>
        <dbReference type="ARBA" id="ARBA00023146"/>
    </source>
</evidence>
<evidence type="ECO:0000256" key="1">
    <source>
        <dbReference type="ARBA" id="ARBA00012831"/>
    </source>
</evidence>
<dbReference type="Pfam" id="PF00587">
    <property type="entry name" value="tRNA-synt_2b"/>
    <property type="match status" value="1"/>
</dbReference>
<dbReference type="Proteomes" id="UP000179069">
    <property type="component" value="Unassembled WGS sequence"/>
</dbReference>
<dbReference type="PANTHER" id="PTHR42753">
    <property type="entry name" value="MITOCHONDRIAL RIBOSOME PROTEIN L39/PROLYL-TRNA LIGASE FAMILY MEMBER"/>
    <property type="match status" value="1"/>
</dbReference>
<accession>A0A1G1VLF4</accession>
<comment type="catalytic activity">
    <reaction evidence="9">
        <text>tRNA(Pro) + L-proline + ATP = L-prolyl-tRNA(Pro) + AMP + diphosphate</text>
        <dbReference type="Rhea" id="RHEA:14305"/>
        <dbReference type="Rhea" id="RHEA-COMP:9700"/>
        <dbReference type="Rhea" id="RHEA-COMP:9702"/>
        <dbReference type="ChEBI" id="CHEBI:30616"/>
        <dbReference type="ChEBI" id="CHEBI:33019"/>
        <dbReference type="ChEBI" id="CHEBI:60039"/>
        <dbReference type="ChEBI" id="CHEBI:78442"/>
        <dbReference type="ChEBI" id="CHEBI:78532"/>
        <dbReference type="ChEBI" id="CHEBI:456215"/>
        <dbReference type="EC" id="6.1.1.15"/>
    </reaction>
</comment>